<proteinExistence type="predicted"/>
<name>A0ABV5J773_9BACT</name>
<dbReference type="Proteomes" id="UP001589654">
    <property type="component" value="Unassembled WGS sequence"/>
</dbReference>
<sequence length="48" mass="5501">MKKKKIKNDKKQETEDWDFSEGFGGLPNDADLMKNVGCASRRKKKKDG</sequence>
<evidence type="ECO:0000313" key="3">
    <source>
        <dbReference type="Proteomes" id="UP001589654"/>
    </source>
</evidence>
<accession>A0ABV5J773</accession>
<comment type="caution">
    <text evidence="2">The sequence shown here is derived from an EMBL/GenBank/DDBJ whole genome shotgun (WGS) entry which is preliminary data.</text>
</comment>
<evidence type="ECO:0000256" key="1">
    <source>
        <dbReference type="SAM" id="MobiDB-lite"/>
    </source>
</evidence>
<protein>
    <submittedName>
        <fullName evidence="2">Uncharacterized protein</fullName>
    </submittedName>
</protein>
<dbReference type="EMBL" id="JBHMEW010000063">
    <property type="protein sequence ID" value="MFB9212676.1"/>
    <property type="molecule type" value="Genomic_DNA"/>
</dbReference>
<reference evidence="2 3" key="1">
    <citation type="submission" date="2024-09" db="EMBL/GenBank/DDBJ databases">
        <authorList>
            <person name="Sun Q."/>
            <person name="Mori K."/>
        </authorList>
    </citation>
    <scope>NUCLEOTIDE SEQUENCE [LARGE SCALE GENOMIC DNA]</scope>
    <source>
        <strain evidence="2 3">CECT 7682</strain>
    </source>
</reference>
<gene>
    <name evidence="2" type="ORF">ACFFUR_12740</name>
</gene>
<evidence type="ECO:0000313" key="2">
    <source>
        <dbReference type="EMBL" id="MFB9212676.1"/>
    </source>
</evidence>
<keyword evidence="3" id="KW-1185">Reference proteome</keyword>
<organism evidence="2 3">
    <name type="scientific">Echinicola jeungdonensis</name>
    <dbReference type="NCBI Taxonomy" id="709343"/>
    <lineage>
        <taxon>Bacteria</taxon>
        <taxon>Pseudomonadati</taxon>
        <taxon>Bacteroidota</taxon>
        <taxon>Cytophagia</taxon>
        <taxon>Cytophagales</taxon>
        <taxon>Cyclobacteriaceae</taxon>
        <taxon>Echinicola</taxon>
    </lineage>
</organism>
<dbReference type="RefSeq" id="WP_290247553.1">
    <property type="nucleotide sequence ID" value="NZ_JAUFQT010000001.1"/>
</dbReference>
<feature type="region of interest" description="Disordered" evidence="1">
    <location>
        <begin position="1"/>
        <end position="48"/>
    </location>
</feature>